<evidence type="ECO:0000259" key="3">
    <source>
        <dbReference type="PROSITE" id="PS51186"/>
    </source>
</evidence>
<evidence type="ECO:0000256" key="1">
    <source>
        <dbReference type="ARBA" id="ARBA00022679"/>
    </source>
</evidence>
<dbReference type="InterPro" id="IPR050832">
    <property type="entry name" value="Bact_Acetyltransf"/>
</dbReference>
<dbReference type="Gene3D" id="3.40.630.30">
    <property type="match status" value="1"/>
</dbReference>
<proteinExistence type="predicted"/>
<accession>A0A8J7GKQ6</accession>
<evidence type="ECO:0000313" key="4">
    <source>
        <dbReference type="EMBL" id="MBG6139961.1"/>
    </source>
</evidence>
<keyword evidence="5" id="KW-1185">Reference proteome</keyword>
<evidence type="ECO:0000313" key="5">
    <source>
        <dbReference type="Proteomes" id="UP000622552"/>
    </source>
</evidence>
<reference evidence="4" key="1">
    <citation type="submission" date="2020-11" db="EMBL/GenBank/DDBJ databases">
        <title>Sequencing the genomes of 1000 actinobacteria strains.</title>
        <authorList>
            <person name="Klenk H.-P."/>
        </authorList>
    </citation>
    <scope>NUCLEOTIDE SEQUENCE</scope>
    <source>
        <strain evidence="4">DSM 45356</strain>
    </source>
</reference>
<sequence length="328" mass="36226">MHVREWNPATAPGSDLEAWRLLYNEMLAADMPGEPHWRADNLRAYMAVTMPDENRGDWFAEYDGRVVGVADLLLLDDLGVVEVYVSPDHRRRGVARTLLAEAVRRAHESGRTVLGAEVAAGTPATAFYQAYGFQLTCVEQRNLLDLATVDWGRLREHATRTGSGYRIEYFPGGPPAELLNAYATAKQVVQGDWELHPSSYSPDRLAHSLATLHARGLTPHVVCAVHSRTGAIAGLTEVVASALHPERADQYDTVVVPAHRGYGLGLAMKARMLLELRDAVPDLRDVQTWQSMENEPMARVNAELGFVADREWHEYEASVPALAAQLGI</sequence>
<dbReference type="EMBL" id="JADOUF010000001">
    <property type="protein sequence ID" value="MBG6139961.1"/>
    <property type="molecule type" value="Genomic_DNA"/>
</dbReference>
<dbReference type="PROSITE" id="PS51186">
    <property type="entry name" value="GNAT"/>
    <property type="match status" value="1"/>
</dbReference>
<dbReference type="Pfam" id="PF00583">
    <property type="entry name" value="Acetyltransf_1"/>
    <property type="match status" value="1"/>
</dbReference>
<dbReference type="InterPro" id="IPR000182">
    <property type="entry name" value="GNAT_dom"/>
</dbReference>
<comment type="caution">
    <text evidence="4">The sequence shown here is derived from an EMBL/GenBank/DDBJ whole genome shotgun (WGS) entry which is preliminary data.</text>
</comment>
<dbReference type="Proteomes" id="UP000622552">
    <property type="component" value="Unassembled WGS sequence"/>
</dbReference>
<dbReference type="SUPFAM" id="SSF55729">
    <property type="entry name" value="Acyl-CoA N-acyltransferases (Nat)"/>
    <property type="match status" value="2"/>
</dbReference>
<gene>
    <name evidence="4" type="ORF">IW245_006155</name>
</gene>
<organism evidence="4 5">
    <name type="scientific">Longispora fulva</name>
    <dbReference type="NCBI Taxonomy" id="619741"/>
    <lineage>
        <taxon>Bacteria</taxon>
        <taxon>Bacillati</taxon>
        <taxon>Actinomycetota</taxon>
        <taxon>Actinomycetes</taxon>
        <taxon>Micromonosporales</taxon>
        <taxon>Micromonosporaceae</taxon>
        <taxon>Longispora</taxon>
    </lineage>
</organism>
<dbReference type="AlphaFoldDB" id="A0A8J7GKQ6"/>
<dbReference type="GO" id="GO:0016747">
    <property type="term" value="F:acyltransferase activity, transferring groups other than amino-acyl groups"/>
    <property type="evidence" value="ECO:0007669"/>
    <property type="project" value="InterPro"/>
</dbReference>
<dbReference type="InterPro" id="IPR016181">
    <property type="entry name" value="Acyl_CoA_acyltransferase"/>
</dbReference>
<dbReference type="CDD" id="cd04301">
    <property type="entry name" value="NAT_SF"/>
    <property type="match status" value="1"/>
</dbReference>
<keyword evidence="2" id="KW-0012">Acyltransferase</keyword>
<dbReference type="PANTHER" id="PTHR43877:SF1">
    <property type="entry name" value="ACETYLTRANSFERASE"/>
    <property type="match status" value="1"/>
</dbReference>
<protein>
    <submittedName>
        <fullName evidence="4">GNAT superfamily N-acetyltransferase</fullName>
    </submittedName>
</protein>
<dbReference type="RefSeq" id="WP_233472803.1">
    <property type="nucleotide sequence ID" value="NZ_BONS01000006.1"/>
</dbReference>
<dbReference type="PANTHER" id="PTHR43877">
    <property type="entry name" value="AMINOALKYLPHOSPHONATE N-ACETYLTRANSFERASE-RELATED-RELATED"/>
    <property type="match status" value="1"/>
</dbReference>
<keyword evidence="1" id="KW-0808">Transferase</keyword>
<evidence type="ECO:0000256" key="2">
    <source>
        <dbReference type="ARBA" id="ARBA00023315"/>
    </source>
</evidence>
<feature type="domain" description="N-acetyltransferase" evidence="3">
    <location>
        <begin position="1"/>
        <end position="156"/>
    </location>
</feature>
<name>A0A8J7GKQ6_9ACTN</name>